<evidence type="ECO:0000313" key="2">
    <source>
        <dbReference type="Proteomes" id="UP001240236"/>
    </source>
</evidence>
<comment type="caution">
    <text evidence="1">The sequence shown here is derived from an EMBL/GenBank/DDBJ whole genome shotgun (WGS) entry which is preliminary data.</text>
</comment>
<accession>A0AAE3VT45</accession>
<dbReference type="Proteomes" id="UP001240236">
    <property type="component" value="Unassembled WGS sequence"/>
</dbReference>
<sequence>MDVRSRIQPVVATHLAGDTVDADTLAQQIGDALEAGGIYTGDEIADYLTDIPDWDQLGADRLAEQLAEAIEADRDEEG</sequence>
<keyword evidence="2" id="KW-1185">Reference proteome</keyword>
<dbReference type="EMBL" id="JAUSUZ010000001">
    <property type="protein sequence ID" value="MDQ0363413.1"/>
    <property type="molecule type" value="Genomic_DNA"/>
</dbReference>
<evidence type="ECO:0000313" key="1">
    <source>
        <dbReference type="EMBL" id="MDQ0363413.1"/>
    </source>
</evidence>
<protein>
    <submittedName>
        <fullName evidence="1">Uncharacterized protein</fullName>
    </submittedName>
</protein>
<dbReference type="RefSeq" id="WP_307234027.1">
    <property type="nucleotide sequence ID" value="NZ_JAUSUZ010000001.1"/>
</dbReference>
<organism evidence="1 2">
    <name type="scientific">Catenuloplanes indicus</name>
    <dbReference type="NCBI Taxonomy" id="137267"/>
    <lineage>
        <taxon>Bacteria</taxon>
        <taxon>Bacillati</taxon>
        <taxon>Actinomycetota</taxon>
        <taxon>Actinomycetes</taxon>
        <taxon>Micromonosporales</taxon>
        <taxon>Micromonosporaceae</taxon>
        <taxon>Catenuloplanes</taxon>
    </lineage>
</organism>
<proteinExistence type="predicted"/>
<dbReference type="AlphaFoldDB" id="A0AAE3VT45"/>
<reference evidence="1 2" key="1">
    <citation type="submission" date="2023-07" db="EMBL/GenBank/DDBJ databases">
        <title>Sequencing the genomes of 1000 actinobacteria strains.</title>
        <authorList>
            <person name="Klenk H.-P."/>
        </authorList>
    </citation>
    <scope>NUCLEOTIDE SEQUENCE [LARGE SCALE GENOMIC DNA]</scope>
    <source>
        <strain evidence="1 2">DSM 44709</strain>
    </source>
</reference>
<name>A0AAE3VT45_9ACTN</name>
<gene>
    <name evidence="1" type="ORF">J2S42_000082</name>
</gene>